<dbReference type="HAMAP" id="MF_02065">
    <property type="entry name" value="MltG"/>
    <property type="match status" value="1"/>
</dbReference>
<evidence type="ECO:0000256" key="8">
    <source>
        <dbReference type="SAM" id="MobiDB-lite"/>
    </source>
</evidence>
<reference evidence="9" key="1">
    <citation type="submission" date="2020-08" db="EMBL/GenBank/DDBJ databases">
        <title>Genome public.</title>
        <authorList>
            <person name="Liu C."/>
            <person name="Sun Q."/>
        </authorList>
    </citation>
    <scope>NUCLEOTIDE SEQUENCE</scope>
    <source>
        <strain evidence="9">NSJ-51</strain>
    </source>
</reference>
<dbReference type="InterPro" id="IPR003770">
    <property type="entry name" value="MLTG-like"/>
</dbReference>
<proteinExistence type="inferred from homology"/>
<dbReference type="GO" id="GO:0009252">
    <property type="term" value="P:peptidoglycan biosynthetic process"/>
    <property type="evidence" value="ECO:0007669"/>
    <property type="project" value="UniProtKB-UniRule"/>
</dbReference>
<accession>A0A8J6JIG4</accession>
<keyword evidence="4 7" id="KW-0472">Membrane</keyword>
<protein>
    <recommendedName>
        <fullName evidence="7">Endolytic murein transglycosylase</fullName>
        <ecNumber evidence="7">4.2.2.29</ecNumber>
    </recommendedName>
    <alternativeName>
        <fullName evidence="7">Peptidoglycan lytic transglycosylase</fullName>
    </alternativeName>
    <alternativeName>
        <fullName evidence="7">Peptidoglycan polymerization terminase</fullName>
    </alternativeName>
</protein>
<name>A0A8J6JIG4_9FIRM</name>
<evidence type="ECO:0000256" key="6">
    <source>
        <dbReference type="ARBA" id="ARBA00023316"/>
    </source>
</evidence>
<keyword evidence="5 7" id="KW-0456">Lyase</keyword>
<dbReference type="GO" id="GO:0008932">
    <property type="term" value="F:lytic endotransglycosylase activity"/>
    <property type="evidence" value="ECO:0007669"/>
    <property type="project" value="UniProtKB-UniRule"/>
</dbReference>
<keyword evidence="6 7" id="KW-0961">Cell wall biogenesis/degradation</keyword>
<evidence type="ECO:0000256" key="3">
    <source>
        <dbReference type="ARBA" id="ARBA00022989"/>
    </source>
</evidence>
<dbReference type="PANTHER" id="PTHR30518">
    <property type="entry name" value="ENDOLYTIC MUREIN TRANSGLYCOSYLASE"/>
    <property type="match status" value="1"/>
</dbReference>
<comment type="catalytic activity">
    <reaction evidence="7">
        <text>a peptidoglycan chain = a peptidoglycan chain with N-acetyl-1,6-anhydromuramyl-[peptide] at the reducing end + a peptidoglycan chain with N-acetylglucosamine at the non-reducing end.</text>
        <dbReference type="EC" id="4.2.2.29"/>
    </reaction>
</comment>
<evidence type="ECO:0000256" key="7">
    <source>
        <dbReference type="HAMAP-Rule" id="MF_02065"/>
    </source>
</evidence>
<dbReference type="RefSeq" id="WP_186908646.1">
    <property type="nucleotide sequence ID" value="NZ_JACOPP010000026.1"/>
</dbReference>
<evidence type="ECO:0000256" key="2">
    <source>
        <dbReference type="ARBA" id="ARBA00022692"/>
    </source>
</evidence>
<dbReference type="Gene3D" id="3.30.1490.480">
    <property type="entry name" value="Endolytic murein transglycosylase"/>
    <property type="match status" value="1"/>
</dbReference>
<dbReference type="Pfam" id="PF02618">
    <property type="entry name" value="YceG"/>
    <property type="match status" value="1"/>
</dbReference>
<dbReference type="Proteomes" id="UP000661435">
    <property type="component" value="Unassembled WGS sequence"/>
</dbReference>
<comment type="similarity">
    <text evidence="7">Belongs to the transglycosylase MltG family.</text>
</comment>
<dbReference type="EC" id="4.2.2.29" evidence="7"/>
<comment type="caution">
    <text evidence="9">The sequence shown here is derived from an EMBL/GenBank/DDBJ whole genome shotgun (WGS) entry which is preliminary data.</text>
</comment>
<comment type="subcellular location">
    <subcellularLocation>
        <location evidence="7">Cell membrane</location>
        <topology evidence="7">Single-pass membrane protein</topology>
    </subcellularLocation>
</comment>
<evidence type="ECO:0000313" key="10">
    <source>
        <dbReference type="Proteomes" id="UP000661435"/>
    </source>
</evidence>
<dbReference type="GO" id="GO:0071555">
    <property type="term" value="P:cell wall organization"/>
    <property type="evidence" value="ECO:0007669"/>
    <property type="project" value="UniProtKB-KW"/>
</dbReference>
<dbReference type="NCBIfam" id="TIGR00247">
    <property type="entry name" value="endolytic transglycosylase MltG"/>
    <property type="match status" value="1"/>
</dbReference>
<feature type="transmembrane region" description="Helical" evidence="7">
    <location>
        <begin position="41"/>
        <end position="66"/>
    </location>
</feature>
<dbReference type="AlphaFoldDB" id="A0A8J6JIG4"/>
<evidence type="ECO:0000256" key="5">
    <source>
        <dbReference type="ARBA" id="ARBA00023239"/>
    </source>
</evidence>
<keyword evidence="2 7" id="KW-0812">Transmembrane</keyword>
<organism evidence="9 10">
    <name type="scientific">Lawsonibacter hominis</name>
    <dbReference type="NCBI Taxonomy" id="2763053"/>
    <lineage>
        <taxon>Bacteria</taxon>
        <taxon>Bacillati</taxon>
        <taxon>Bacillota</taxon>
        <taxon>Clostridia</taxon>
        <taxon>Eubacteriales</taxon>
        <taxon>Oscillospiraceae</taxon>
        <taxon>Lawsonibacter</taxon>
    </lineage>
</organism>
<dbReference type="PANTHER" id="PTHR30518:SF2">
    <property type="entry name" value="ENDOLYTIC MUREIN TRANSGLYCOSYLASE"/>
    <property type="match status" value="1"/>
</dbReference>
<feature type="site" description="Important for catalytic activity" evidence="7">
    <location>
        <position position="292"/>
    </location>
</feature>
<evidence type="ECO:0000313" key="9">
    <source>
        <dbReference type="EMBL" id="MBC5734820.1"/>
    </source>
</evidence>
<comment type="function">
    <text evidence="7">Functions as a peptidoglycan terminase that cleaves nascent peptidoglycan strands endolytically to terminate their elongation.</text>
</comment>
<gene>
    <name evidence="7 9" type="primary">mltG</name>
    <name evidence="9" type="ORF">H8S57_13965</name>
</gene>
<dbReference type="EMBL" id="JACOPP010000026">
    <property type="protein sequence ID" value="MBC5734820.1"/>
    <property type="molecule type" value="Genomic_DNA"/>
</dbReference>
<dbReference type="GO" id="GO:0005886">
    <property type="term" value="C:plasma membrane"/>
    <property type="evidence" value="ECO:0007669"/>
    <property type="project" value="UniProtKB-SubCell"/>
</dbReference>
<keyword evidence="1 7" id="KW-1003">Cell membrane</keyword>
<evidence type="ECO:0000256" key="1">
    <source>
        <dbReference type="ARBA" id="ARBA00022475"/>
    </source>
</evidence>
<keyword evidence="3 7" id="KW-1133">Transmembrane helix</keyword>
<evidence type="ECO:0000256" key="4">
    <source>
        <dbReference type="ARBA" id="ARBA00023136"/>
    </source>
</evidence>
<sequence>MSQEENRYQPRRAAPAHAQSRGEASGQRPVKRRRRRRRMGALGALIYVAFVLGISALLAGLGWTWACDLLALNKQEHTAVITLPEEIFTQEERKVERTAADGTSETVTETISVADMDYVADLLSENGLIEYKFVFKTFASLTHAKYKLSSGTYELSTDMDYRALITSMGSSSGSRMVATVTIPEGMTQAQIFALLEAKGVSTADKLEETAANYDFKFSFLKGVLPLGDAKRLEGYLFPDTYEFYMGEDPVSVLNKMILRFDQIFTEEMRQAMTDQGMSINDAVIIASMIEKETDGSDQRRISSVIYNRLTNTSATNGLLNIDATILYATGGTVVDTSADTPYNTYRHAGLPPTAIANPGADALRAAVNPESTSYYYYALGDDGVHHFFKTHQEQLSFIATQERYRNG</sequence>
<feature type="region of interest" description="Disordered" evidence="8">
    <location>
        <begin position="1"/>
        <end position="35"/>
    </location>
</feature>
<keyword evidence="10" id="KW-1185">Reference proteome</keyword>